<reference evidence="2 3" key="1">
    <citation type="submission" date="2024-03" db="EMBL/GenBank/DDBJ databases">
        <title>Adaptation during the transition from Ophiocordyceps entomopathogen to insect associate is accompanied by gene loss and intensified selection.</title>
        <authorList>
            <person name="Ward C.M."/>
            <person name="Onetto C.A."/>
            <person name="Borneman A.R."/>
        </authorList>
    </citation>
    <scope>NUCLEOTIDE SEQUENCE [LARGE SCALE GENOMIC DNA]</scope>
    <source>
        <strain evidence="2">AWRI1</strain>
        <tissue evidence="2">Single Adult Female</tissue>
    </source>
</reference>
<dbReference type="PANTHER" id="PTHR34479">
    <property type="entry name" value="COILED-COIL DOMAIN-CONTAINING PROTEIN 30"/>
    <property type="match status" value="1"/>
</dbReference>
<dbReference type="EMBL" id="JBBCAQ010000041">
    <property type="protein sequence ID" value="KAK7571070.1"/>
    <property type="molecule type" value="Genomic_DNA"/>
</dbReference>
<comment type="caution">
    <text evidence="2">The sequence shown here is derived from an EMBL/GenBank/DDBJ whole genome shotgun (WGS) entry which is preliminary data.</text>
</comment>
<dbReference type="InterPro" id="IPR052825">
    <property type="entry name" value="CCD-Prefoldin_beta-like"/>
</dbReference>
<proteinExistence type="predicted"/>
<name>A0AAN9XWZ3_9HEMI</name>
<accession>A0AAN9XWZ3</accession>
<feature type="coiled-coil region" evidence="1">
    <location>
        <begin position="154"/>
        <end position="188"/>
    </location>
</feature>
<keyword evidence="1" id="KW-0175">Coiled coil</keyword>
<dbReference type="AlphaFoldDB" id="A0AAN9XWZ3"/>
<organism evidence="2 3">
    <name type="scientific">Parthenolecanium corni</name>
    <dbReference type="NCBI Taxonomy" id="536013"/>
    <lineage>
        <taxon>Eukaryota</taxon>
        <taxon>Metazoa</taxon>
        <taxon>Ecdysozoa</taxon>
        <taxon>Arthropoda</taxon>
        <taxon>Hexapoda</taxon>
        <taxon>Insecta</taxon>
        <taxon>Pterygota</taxon>
        <taxon>Neoptera</taxon>
        <taxon>Paraneoptera</taxon>
        <taxon>Hemiptera</taxon>
        <taxon>Sternorrhyncha</taxon>
        <taxon>Coccoidea</taxon>
        <taxon>Coccidae</taxon>
        <taxon>Parthenolecanium</taxon>
    </lineage>
</organism>
<dbReference type="PANTHER" id="PTHR34479:SF1">
    <property type="entry name" value="COILED-COIL DOMAIN-CONTAINING PROTEIN 30"/>
    <property type="match status" value="1"/>
</dbReference>
<sequence length="450" mass="52344">MSLRVEDEWTEIQQRFKKEGIDFSTMRPDDRLIHIWRWLVDTEINLKNSRRMYDKLREQQNEELEAMENYLGQIREMSEKQTVDIENENKKMQDQLAHILSVISNIFNDEDAGNSITDKIDQFCSKYIKLTEEVQVLNKLKLNNPHSDDMIAEMITISTEKETLKREVAELNERMQLLQKSSRELELDNEKLAFKLSEAFAELEEKEIRSNREIFICSFSSDSNKSTLSRLDSEPINQTDKILSQGCRTESTSPSLILNDMTDYKSSSKLSSLMNSCHEMARLEENKKLQTECESMKSRISNLGEKYNNLALKYIQLKAKKKFQVEDLRHSNRSSKNARVKDYERQPPRVYNASYYSILVLNYPNNWVVPIAFRLAVFSPLKPSFDPDFTLHSRVKLTKTVVTLIAENGEPVFSSNVGKSSPLGTNFLWWGMSAVAKRHGGQDSILKFEW</sequence>
<evidence type="ECO:0000313" key="3">
    <source>
        <dbReference type="Proteomes" id="UP001367676"/>
    </source>
</evidence>
<feature type="coiled-coil region" evidence="1">
    <location>
        <begin position="39"/>
        <end position="95"/>
    </location>
</feature>
<dbReference type="Proteomes" id="UP001367676">
    <property type="component" value="Unassembled WGS sequence"/>
</dbReference>
<evidence type="ECO:0000256" key="1">
    <source>
        <dbReference type="SAM" id="Coils"/>
    </source>
</evidence>
<keyword evidence="3" id="KW-1185">Reference proteome</keyword>
<evidence type="ECO:0000313" key="2">
    <source>
        <dbReference type="EMBL" id="KAK7571070.1"/>
    </source>
</evidence>
<gene>
    <name evidence="2" type="ORF">V9T40_014674</name>
</gene>
<protein>
    <submittedName>
        <fullName evidence="2">Uncharacterized protein</fullName>
    </submittedName>
</protein>